<protein>
    <recommendedName>
        <fullName evidence="2">YdbS-like PH domain-containing protein</fullName>
    </recommendedName>
</protein>
<evidence type="ECO:0000259" key="2">
    <source>
        <dbReference type="Pfam" id="PF03703"/>
    </source>
</evidence>
<reference evidence="3 4" key="2">
    <citation type="submission" date="2024-02" db="EMBL/GenBank/DDBJ databases">
        <title>The Genome Sequence of Enterococcus diestrammenae JM9A.</title>
        <authorList>
            <person name="Earl A."/>
            <person name="Manson A."/>
            <person name="Gilmore M."/>
            <person name="Sanders J."/>
            <person name="Shea T."/>
            <person name="Howe W."/>
            <person name="Livny J."/>
            <person name="Cuomo C."/>
            <person name="Neafsey D."/>
            <person name="Birren B."/>
        </authorList>
    </citation>
    <scope>NUCLEOTIDE SEQUENCE [LARGE SCALE GENOMIC DNA]</scope>
    <source>
        <strain evidence="3 4">JM9A</strain>
    </source>
</reference>
<dbReference type="Proteomes" id="UP001429357">
    <property type="component" value="Unassembled WGS sequence"/>
</dbReference>
<gene>
    <name evidence="3" type="ORF">BAU18_000651</name>
</gene>
<feature type="transmembrane region" description="Helical" evidence="1">
    <location>
        <begin position="21"/>
        <end position="43"/>
    </location>
</feature>
<feature type="transmembrane region" description="Helical" evidence="1">
    <location>
        <begin position="49"/>
        <end position="71"/>
    </location>
</feature>
<evidence type="ECO:0000256" key="1">
    <source>
        <dbReference type="SAM" id="Phobius"/>
    </source>
</evidence>
<keyword evidence="4" id="KW-1185">Reference proteome</keyword>
<organism evidence="3 4">
    <name type="scientific">Enterococcus diestrammenae</name>
    <dbReference type="NCBI Taxonomy" id="1155073"/>
    <lineage>
        <taxon>Bacteria</taxon>
        <taxon>Bacillati</taxon>
        <taxon>Bacillota</taxon>
        <taxon>Bacilli</taxon>
        <taxon>Lactobacillales</taxon>
        <taxon>Enterococcaceae</taxon>
        <taxon>Enterococcus</taxon>
    </lineage>
</organism>
<keyword evidence="1" id="KW-0812">Transmembrane</keyword>
<sequence>MEYPILPKQMPARIKKVWQKSNLLATGIFVIIGAVVTGILIATGHFKGVPLWLIIGYFLLVLLLFIIRQVLIPYRYYFHRYEITPEDLAFQEGYLFRSITYVPINRIQHVETEQGPFLRKENLMEIVIHTAATDHHLAGLDMEEAMALRQQIIDMVKVAKEDV</sequence>
<dbReference type="Pfam" id="PF03703">
    <property type="entry name" value="bPH_2"/>
    <property type="match status" value="1"/>
</dbReference>
<feature type="domain" description="YdbS-like PH" evidence="2">
    <location>
        <begin position="76"/>
        <end position="152"/>
    </location>
</feature>
<name>A0ABV0EZA3_9ENTE</name>
<dbReference type="InterPro" id="IPR005182">
    <property type="entry name" value="YdbS-like_PH"/>
</dbReference>
<accession>A0ABV0EZA3</accession>
<keyword evidence="1" id="KW-1133">Transmembrane helix</keyword>
<keyword evidence="1" id="KW-0472">Membrane</keyword>
<reference evidence="4" key="1">
    <citation type="submission" date="2016-06" db="EMBL/GenBank/DDBJ databases">
        <title>Four novel species of enterococci isolated from chicken manure.</title>
        <authorList>
            <person name="Van Tyne D."/>
        </authorList>
    </citation>
    <scope>NUCLEOTIDE SEQUENCE [LARGE SCALE GENOMIC DNA]</scope>
    <source>
        <strain evidence="4">JM9A</strain>
    </source>
</reference>
<proteinExistence type="predicted"/>
<dbReference type="EMBL" id="MAEI02000001">
    <property type="protein sequence ID" value="MEO1781072.1"/>
    <property type="molecule type" value="Genomic_DNA"/>
</dbReference>
<dbReference type="PANTHER" id="PTHR34473">
    <property type="entry name" value="UPF0699 TRANSMEMBRANE PROTEIN YDBS"/>
    <property type="match status" value="1"/>
</dbReference>
<dbReference type="RefSeq" id="WP_161870688.1">
    <property type="nucleotide sequence ID" value="NZ_MAEI02000001.1"/>
</dbReference>
<evidence type="ECO:0000313" key="3">
    <source>
        <dbReference type="EMBL" id="MEO1781072.1"/>
    </source>
</evidence>
<dbReference type="PANTHER" id="PTHR34473:SF2">
    <property type="entry name" value="UPF0699 TRANSMEMBRANE PROTEIN YDBT"/>
    <property type="match status" value="1"/>
</dbReference>
<comment type="caution">
    <text evidence="3">The sequence shown here is derived from an EMBL/GenBank/DDBJ whole genome shotgun (WGS) entry which is preliminary data.</text>
</comment>
<evidence type="ECO:0000313" key="4">
    <source>
        <dbReference type="Proteomes" id="UP001429357"/>
    </source>
</evidence>